<proteinExistence type="predicted"/>
<reference evidence="2" key="2">
    <citation type="journal article" date="2018" name="BMC Genomics">
        <title>Genomic insights into host adaptation between the wheat stripe rust pathogen (Puccinia striiformis f. sp. tritici) and the barley stripe rust pathogen (Puccinia striiformis f. sp. hordei).</title>
        <authorList>
            <person name="Xia C."/>
            <person name="Wang M."/>
            <person name="Yin C."/>
            <person name="Cornejo O.E."/>
            <person name="Hulbert S.H."/>
            <person name="Chen X."/>
        </authorList>
    </citation>
    <scope>NUCLEOTIDE SEQUENCE [LARGE SCALE GENOMIC DNA]</scope>
    <source>
        <strain evidence="2">93TX-2</strain>
    </source>
</reference>
<accession>A0A2S4UQN9</accession>
<dbReference type="VEuPathDB" id="FungiDB:PSTT_10597"/>
<reference evidence="1 2" key="1">
    <citation type="submission" date="2017-12" db="EMBL/GenBank/DDBJ databases">
        <title>Gene loss provides genomic basis for host adaptation in cereal stripe rust fungi.</title>
        <authorList>
            <person name="Xia C."/>
        </authorList>
    </citation>
    <scope>NUCLEOTIDE SEQUENCE [LARGE SCALE GENOMIC DNA]</scope>
    <source>
        <strain evidence="1 2">93TX-2</strain>
    </source>
</reference>
<gene>
    <name evidence="1" type="ORF">PSHT_13443</name>
</gene>
<dbReference type="Proteomes" id="UP000238274">
    <property type="component" value="Unassembled WGS sequence"/>
</dbReference>
<reference evidence="2" key="3">
    <citation type="journal article" date="2018" name="Mol. Plant Microbe Interact.">
        <title>Genome sequence resources for the wheat stripe rust pathogen (Puccinia striiformis f. sp. tritici) and the barley stripe rust pathogen (Puccinia striiformis f. sp. hordei).</title>
        <authorList>
            <person name="Xia C."/>
            <person name="Wang M."/>
            <person name="Yin C."/>
            <person name="Cornejo O.E."/>
            <person name="Hulbert S.H."/>
            <person name="Chen X."/>
        </authorList>
    </citation>
    <scope>NUCLEOTIDE SEQUENCE [LARGE SCALE GENOMIC DNA]</scope>
    <source>
        <strain evidence="2">93TX-2</strain>
    </source>
</reference>
<evidence type="ECO:0000313" key="2">
    <source>
        <dbReference type="Proteomes" id="UP000238274"/>
    </source>
</evidence>
<sequence length="100" mass="11543">MIKNRLIRLKMKGKRRRKKKTEEPPKKRVNPARSTKTTTQKEKPQDAQTPPKKKLRPIKTAALIPPLTSTSESDHHKPEDAPQWKEDFSIYNLLNCCSGP</sequence>
<dbReference type="EMBL" id="PKSM01000270">
    <property type="protein sequence ID" value="POV99579.1"/>
    <property type="molecule type" value="Genomic_DNA"/>
</dbReference>
<organism evidence="1 2">
    <name type="scientific">Puccinia striiformis</name>
    <dbReference type="NCBI Taxonomy" id="27350"/>
    <lineage>
        <taxon>Eukaryota</taxon>
        <taxon>Fungi</taxon>
        <taxon>Dikarya</taxon>
        <taxon>Basidiomycota</taxon>
        <taxon>Pucciniomycotina</taxon>
        <taxon>Pucciniomycetes</taxon>
        <taxon>Pucciniales</taxon>
        <taxon>Pucciniaceae</taxon>
        <taxon>Puccinia</taxon>
    </lineage>
</organism>
<keyword evidence="2" id="KW-1185">Reference proteome</keyword>
<name>A0A2S4UQN9_9BASI</name>
<dbReference type="VEuPathDB" id="FungiDB:PSHT_13443"/>
<protein>
    <submittedName>
        <fullName evidence="1">Uncharacterized protein</fullName>
    </submittedName>
</protein>
<evidence type="ECO:0000313" key="1">
    <source>
        <dbReference type="EMBL" id="POV99579.1"/>
    </source>
</evidence>
<comment type="caution">
    <text evidence="1">The sequence shown here is derived from an EMBL/GenBank/DDBJ whole genome shotgun (WGS) entry which is preliminary data.</text>
</comment>